<name>A0A1I5A8Z8_9PROT</name>
<dbReference type="Proteomes" id="UP000183107">
    <property type="component" value="Unassembled WGS sequence"/>
</dbReference>
<dbReference type="SFLD" id="SFLDG01129">
    <property type="entry name" value="C1.5:_HAD__Beta-PGM__Phosphata"/>
    <property type="match status" value="1"/>
</dbReference>
<dbReference type="Gene3D" id="3.40.50.1000">
    <property type="entry name" value="HAD superfamily/HAD-like"/>
    <property type="match status" value="1"/>
</dbReference>
<dbReference type="STRING" id="1266925.GCA_000619905_01077"/>
<dbReference type="InterPro" id="IPR036412">
    <property type="entry name" value="HAD-like_sf"/>
</dbReference>
<dbReference type="InterPro" id="IPR023198">
    <property type="entry name" value="PGP-like_dom2"/>
</dbReference>
<protein>
    <submittedName>
        <fullName evidence="1">Haloacid dehalogenase superfamily, subfamily IA, variant 3 with third motif having DD or ED</fullName>
    </submittedName>
</protein>
<sequence length="266" mass="29102">MLQMKPPVDSKDYADSAVRAVVFDVDGTLADTERDGHRPAFNAAFKESGLDWDWSVELYGELLAITGGKERIRHFMEKYVPAELGRSGLDDWIAGLHRVKTKHYVSLLESGGIPLRPGVARLIQHLRDRNIKIAIATTTTPENVTALLRSALGEDSPGWFDVIGAGDIVPRKKPEPDIYHWVLEQLGLPAEQCMAIEDSENGLKASLAAGLDTLVTVSDYTRSQDFRGASAVLSDLGEPTQPFTVLEGGVPQSGWVDVELLLKLKA</sequence>
<dbReference type="InterPro" id="IPR044999">
    <property type="entry name" value="CbbY-like"/>
</dbReference>
<dbReference type="InterPro" id="IPR006439">
    <property type="entry name" value="HAD-SF_hydro_IA"/>
</dbReference>
<dbReference type="PANTHER" id="PTHR42896">
    <property type="entry name" value="XYLULOSE-1,5-BISPHOSPHATE (XUBP) PHOSPHATASE"/>
    <property type="match status" value="1"/>
</dbReference>
<proteinExistence type="predicted"/>
<dbReference type="SUPFAM" id="SSF56784">
    <property type="entry name" value="HAD-like"/>
    <property type="match status" value="1"/>
</dbReference>
<dbReference type="NCBIfam" id="TIGR01509">
    <property type="entry name" value="HAD-SF-IA-v3"/>
    <property type="match status" value="1"/>
</dbReference>
<reference evidence="2" key="1">
    <citation type="submission" date="2016-10" db="EMBL/GenBank/DDBJ databases">
        <authorList>
            <person name="Varghese N."/>
        </authorList>
    </citation>
    <scope>NUCLEOTIDE SEQUENCE [LARGE SCALE GENOMIC DNA]</scope>
    <source>
        <strain evidence="2">Nsp8</strain>
    </source>
</reference>
<dbReference type="PANTHER" id="PTHR42896:SF2">
    <property type="entry name" value="CBBY-LIKE PROTEIN"/>
    <property type="match status" value="1"/>
</dbReference>
<dbReference type="Pfam" id="PF00702">
    <property type="entry name" value="Hydrolase"/>
    <property type="match status" value="1"/>
</dbReference>
<evidence type="ECO:0000313" key="2">
    <source>
        <dbReference type="Proteomes" id="UP000183107"/>
    </source>
</evidence>
<organism evidence="1 2">
    <name type="scientific">Nitrosospira briensis</name>
    <dbReference type="NCBI Taxonomy" id="35799"/>
    <lineage>
        <taxon>Bacteria</taxon>
        <taxon>Pseudomonadati</taxon>
        <taxon>Pseudomonadota</taxon>
        <taxon>Betaproteobacteria</taxon>
        <taxon>Nitrosomonadales</taxon>
        <taxon>Nitrosomonadaceae</taxon>
        <taxon>Nitrosospira</taxon>
    </lineage>
</organism>
<dbReference type="CDD" id="cd07528">
    <property type="entry name" value="HAD_CbbY-like"/>
    <property type="match status" value="1"/>
</dbReference>
<gene>
    <name evidence="1" type="ORF">SAMN05216386_1273</name>
</gene>
<dbReference type="InterPro" id="IPR023214">
    <property type="entry name" value="HAD_sf"/>
</dbReference>
<dbReference type="SFLD" id="SFLDF00035">
    <property type="entry name" value="phosphoglycolate_phosphatase"/>
    <property type="match status" value="1"/>
</dbReference>
<dbReference type="SFLD" id="SFLDG01135">
    <property type="entry name" value="C1.5.6:_HAD__Beta-PGM__Phospha"/>
    <property type="match status" value="1"/>
</dbReference>
<dbReference type="EMBL" id="FOVJ01000002">
    <property type="protein sequence ID" value="SFN59051.1"/>
    <property type="molecule type" value="Genomic_DNA"/>
</dbReference>
<dbReference type="Gene3D" id="1.10.150.240">
    <property type="entry name" value="Putative phosphatase, domain 2"/>
    <property type="match status" value="1"/>
</dbReference>
<dbReference type="PRINTS" id="PR00413">
    <property type="entry name" value="HADHALOGNASE"/>
</dbReference>
<evidence type="ECO:0000313" key="1">
    <source>
        <dbReference type="EMBL" id="SFN59051.1"/>
    </source>
</evidence>
<dbReference type="GO" id="GO:0016787">
    <property type="term" value="F:hydrolase activity"/>
    <property type="evidence" value="ECO:0007669"/>
    <property type="project" value="InterPro"/>
</dbReference>
<dbReference type="SFLD" id="SFLDS00003">
    <property type="entry name" value="Haloacid_Dehalogenase"/>
    <property type="match status" value="1"/>
</dbReference>
<accession>A0A1I5A8Z8</accession>
<keyword evidence="2" id="KW-1185">Reference proteome</keyword>
<dbReference type="AlphaFoldDB" id="A0A1I5A8Z8"/>